<reference evidence="1 2" key="1">
    <citation type="journal article" date="2019" name="Sci. Rep.">
        <title>Orb-weaving spider Araneus ventricosus genome elucidates the spidroin gene catalogue.</title>
        <authorList>
            <person name="Kono N."/>
            <person name="Nakamura H."/>
            <person name="Ohtoshi R."/>
            <person name="Moran D.A.P."/>
            <person name="Shinohara A."/>
            <person name="Yoshida Y."/>
            <person name="Fujiwara M."/>
            <person name="Mori M."/>
            <person name="Tomita M."/>
            <person name="Arakawa K."/>
        </authorList>
    </citation>
    <scope>NUCLEOTIDE SEQUENCE [LARGE SCALE GENOMIC DNA]</scope>
</reference>
<dbReference type="OrthoDB" id="6355569at2759"/>
<dbReference type="AlphaFoldDB" id="A0A4Y2NYK3"/>
<keyword evidence="2" id="KW-1185">Reference proteome</keyword>
<dbReference type="Proteomes" id="UP000499080">
    <property type="component" value="Unassembled WGS sequence"/>
</dbReference>
<comment type="caution">
    <text evidence="1">The sequence shown here is derived from an EMBL/GenBank/DDBJ whole genome shotgun (WGS) entry which is preliminary data.</text>
</comment>
<sequence>MENKNEETQIYHVNLLKPYHQRRERINLIVSGGEEIQELETEELAIPYPVSDLNNYDFERFKGDSALEGRLSSTEINNLRKLLGRHQKVFSNEPGKTHLVEHDFELISNKPIRSKPHRTSQCQTKIIKPKLNECWILTSLKLDSRTMRRPII</sequence>
<evidence type="ECO:0000313" key="1">
    <source>
        <dbReference type="EMBL" id="GBN44735.1"/>
    </source>
</evidence>
<protein>
    <submittedName>
        <fullName evidence="1">Uncharacterized protein</fullName>
    </submittedName>
</protein>
<evidence type="ECO:0000313" key="2">
    <source>
        <dbReference type="Proteomes" id="UP000499080"/>
    </source>
</evidence>
<gene>
    <name evidence="1" type="ORF">AVEN_113123_1</name>
</gene>
<accession>A0A4Y2NYK3</accession>
<name>A0A4Y2NYK3_ARAVE</name>
<organism evidence="1 2">
    <name type="scientific">Araneus ventricosus</name>
    <name type="common">Orbweaver spider</name>
    <name type="synonym">Epeira ventricosa</name>
    <dbReference type="NCBI Taxonomy" id="182803"/>
    <lineage>
        <taxon>Eukaryota</taxon>
        <taxon>Metazoa</taxon>
        <taxon>Ecdysozoa</taxon>
        <taxon>Arthropoda</taxon>
        <taxon>Chelicerata</taxon>
        <taxon>Arachnida</taxon>
        <taxon>Araneae</taxon>
        <taxon>Araneomorphae</taxon>
        <taxon>Entelegynae</taxon>
        <taxon>Araneoidea</taxon>
        <taxon>Araneidae</taxon>
        <taxon>Araneus</taxon>
    </lineage>
</organism>
<proteinExistence type="predicted"/>
<dbReference type="EMBL" id="BGPR01010186">
    <property type="protein sequence ID" value="GBN44735.1"/>
    <property type="molecule type" value="Genomic_DNA"/>
</dbReference>